<feature type="non-terminal residue" evidence="1">
    <location>
        <position position="1"/>
    </location>
</feature>
<comment type="caution">
    <text evidence="1">The sequence shown here is derived from an EMBL/GenBank/DDBJ whole genome shotgun (WGS) entry which is preliminary data.</text>
</comment>
<proteinExistence type="predicted"/>
<dbReference type="EMBL" id="BARW01033905">
    <property type="protein sequence ID" value="GAJ02739.1"/>
    <property type="molecule type" value="Genomic_DNA"/>
</dbReference>
<feature type="non-terminal residue" evidence="1">
    <location>
        <position position="234"/>
    </location>
</feature>
<sequence>LVIISTVDVKVEVEGIGTVWEEHDIFITGEPKFQNFAIIRYDGVPVGDKLSVIEGQRVTVHMSVDYRGPAIDGAIWTAMGWQVGIVIKEFVETFNSRTPVHFDDSTEFVTYEFDCDVDILTLPPAEELLYGTTLDMYAKIMEVPGPDIFTPTYTGVIEWTKPIEEYELIQHEIYHYAYIYDGDDEVSTVTFKSSPFAPAGWVADRFAAELESEARKEGGRVLEMKVYADTAPLL</sequence>
<organism evidence="1">
    <name type="scientific">marine sediment metagenome</name>
    <dbReference type="NCBI Taxonomy" id="412755"/>
    <lineage>
        <taxon>unclassified sequences</taxon>
        <taxon>metagenomes</taxon>
        <taxon>ecological metagenomes</taxon>
    </lineage>
</organism>
<name>X1TBU6_9ZZZZ</name>
<gene>
    <name evidence="1" type="ORF">S12H4_53288</name>
</gene>
<reference evidence="1" key="1">
    <citation type="journal article" date="2014" name="Front. Microbiol.">
        <title>High frequency of phylogenetically diverse reductive dehalogenase-homologous genes in deep subseafloor sedimentary metagenomes.</title>
        <authorList>
            <person name="Kawai M."/>
            <person name="Futagami T."/>
            <person name="Toyoda A."/>
            <person name="Takaki Y."/>
            <person name="Nishi S."/>
            <person name="Hori S."/>
            <person name="Arai W."/>
            <person name="Tsubouchi T."/>
            <person name="Morono Y."/>
            <person name="Uchiyama I."/>
            <person name="Ito T."/>
            <person name="Fujiyama A."/>
            <person name="Inagaki F."/>
            <person name="Takami H."/>
        </authorList>
    </citation>
    <scope>NUCLEOTIDE SEQUENCE</scope>
    <source>
        <strain evidence="1">Expedition CK06-06</strain>
    </source>
</reference>
<evidence type="ECO:0000313" key="1">
    <source>
        <dbReference type="EMBL" id="GAJ02739.1"/>
    </source>
</evidence>
<protein>
    <submittedName>
        <fullName evidence="1">Uncharacterized protein</fullName>
    </submittedName>
</protein>
<dbReference type="AlphaFoldDB" id="X1TBU6"/>
<accession>X1TBU6</accession>